<protein>
    <recommendedName>
        <fullName evidence="4">Alpha-glucosidase</fullName>
    </recommendedName>
</protein>
<gene>
    <name evidence="2" type="ORF">EDD32_3301</name>
</gene>
<comment type="caution">
    <text evidence="2">The sequence shown here is derived from an EMBL/GenBank/DDBJ whole genome shotgun (WGS) entry which is preliminary data.</text>
</comment>
<keyword evidence="3" id="KW-1185">Reference proteome</keyword>
<evidence type="ECO:0000256" key="1">
    <source>
        <dbReference type="SAM" id="MobiDB-lite"/>
    </source>
</evidence>
<sequence length="444" mass="47063">MWATMGRVSPAVEPSPVRTPDAPADADAPEGADVPTDADVPGRTTDSAPPAGGPGGTGRLGDLTVTTLVHRGARGPAAWWEAAVVYQVPGRLDVAGARTLSAEISHLARLGADVLQVRVPELDPADPAAAPVVGDLVRRTHQRGLRMVVGLAGHDAPAGTTDPAAWHLARCAAWLDRGVDGIDMVVAQASSHDGPHRHEGIDLGALHALLAERSDDAVLTGAASATDAGSLLAHLQEDWLHVTRDDRLAVTDWSAEPLRSTITDSYAVRDVIGVPAGWTTTGVGPARGRRVWARTDEDTRERRLRALTLLTLALPGVAYLRQGDATGVTVRDEHPVEFSTATVARVAQEQRGELGSAFENFRLALRLRHELRLGTGHLAWVDEKDGREALILVNRSVLVVTNLGEDAVRVPADRELLHASSPLGPPVDGDVVVPRDTTVWFSLA</sequence>
<reference evidence="2 3" key="1">
    <citation type="submission" date="2018-11" db="EMBL/GenBank/DDBJ databases">
        <title>Sequencing the genomes of 1000 actinobacteria strains.</title>
        <authorList>
            <person name="Klenk H.-P."/>
        </authorList>
    </citation>
    <scope>NUCLEOTIDE SEQUENCE [LARGE SCALE GENOMIC DNA]</scope>
    <source>
        <strain evidence="2 3">DSM 14418</strain>
    </source>
</reference>
<accession>A0A3N4ZA14</accession>
<proteinExistence type="predicted"/>
<feature type="region of interest" description="Disordered" evidence="1">
    <location>
        <begin position="1"/>
        <end position="62"/>
    </location>
</feature>
<evidence type="ECO:0008006" key="4">
    <source>
        <dbReference type="Google" id="ProtNLM"/>
    </source>
</evidence>
<organism evidence="2 3">
    <name type="scientific">Georgenia muralis</name>
    <dbReference type="NCBI Taxonomy" id="154117"/>
    <lineage>
        <taxon>Bacteria</taxon>
        <taxon>Bacillati</taxon>
        <taxon>Actinomycetota</taxon>
        <taxon>Actinomycetes</taxon>
        <taxon>Micrococcales</taxon>
        <taxon>Bogoriellaceae</taxon>
        <taxon>Georgenia</taxon>
    </lineage>
</organism>
<evidence type="ECO:0000313" key="3">
    <source>
        <dbReference type="Proteomes" id="UP000280726"/>
    </source>
</evidence>
<name>A0A3N4ZA14_9MICO</name>
<dbReference type="Gene3D" id="3.20.20.80">
    <property type="entry name" value="Glycosidases"/>
    <property type="match status" value="1"/>
</dbReference>
<dbReference type="Proteomes" id="UP000280726">
    <property type="component" value="Unassembled WGS sequence"/>
</dbReference>
<dbReference type="AlphaFoldDB" id="A0A3N4ZA14"/>
<dbReference type="SUPFAM" id="SSF51445">
    <property type="entry name" value="(Trans)glycosidases"/>
    <property type="match status" value="1"/>
</dbReference>
<evidence type="ECO:0000313" key="2">
    <source>
        <dbReference type="EMBL" id="RPF28756.1"/>
    </source>
</evidence>
<dbReference type="EMBL" id="RKRA01000001">
    <property type="protein sequence ID" value="RPF28756.1"/>
    <property type="molecule type" value="Genomic_DNA"/>
</dbReference>
<feature type="compositionally biased region" description="Low complexity" evidence="1">
    <location>
        <begin position="20"/>
        <end position="35"/>
    </location>
</feature>
<dbReference type="InterPro" id="IPR017853">
    <property type="entry name" value="GH"/>
</dbReference>